<keyword evidence="4 5" id="KW-0413">Isomerase</keyword>
<dbReference type="InterPro" id="IPR000821">
    <property type="entry name" value="Ala_racemase"/>
</dbReference>
<evidence type="ECO:0000256" key="7">
    <source>
        <dbReference type="PIRSR" id="PIRSR600821-52"/>
    </source>
</evidence>
<keyword evidence="3 5" id="KW-0663">Pyridoxal phosphate</keyword>
<dbReference type="InterPro" id="IPR009006">
    <property type="entry name" value="Ala_racemase/Decarboxylase_C"/>
</dbReference>
<proteinExistence type="inferred from homology"/>
<evidence type="ECO:0000256" key="3">
    <source>
        <dbReference type="ARBA" id="ARBA00022898"/>
    </source>
</evidence>
<organism evidence="9 10">
    <name type="scientific">Thioalkalivibrio denitrificans</name>
    <dbReference type="NCBI Taxonomy" id="108003"/>
    <lineage>
        <taxon>Bacteria</taxon>
        <taxon>Pseudomonadati</taxon>
        <taxon>Pseudomonadota</taxon>
        <taxon>Gammaproteobacteria</taxon>
        <taxon>Chromatiales</taxon>
        <taxon>Ectothiorhodospiraceae</taxon>
        <taxon>Thioalkalivibrio</taxon>
    </lineage>
</organism>
<dbReference type="InterPro" id="IPR029066">
    <property type="entry name" value="PLP-binding_barrel"/>
</dbReference>
<evidence type="ECO:0000256" key="1">
    <source>
        <dbReference type="ARBA" id="ARBA00000316"/>
    </source>
</evidence>
<comment type="function">
    <text evidence="5">Catalyzes the interconversion of L-alanine and D-alanine. May also act on other amino acids.</text>
</comment>
<dbReference type="HAMAP" id="MF_01201">
    <property type="entry name" value="Ala_racemase"/>
    <property type="match status" value="1"/>
</dbReference>
<dbReference type="RefSeq" id="WP_077278417.1">
    <property type="nucleotide sequence ID" value="NZ_MVBK01000039.1"/>
</dbReference>
<dbReference type="OrthoDB" id="9813814at2"/>
<dbReference type="Pfam" id="PF01168">
    <property type="entry name" value="Ala_racemase_N"/>
    <property type="match status" value="1"/>
</dbReference>
<dbReference type="GO" id="GO:0005829">
    <property type="term" value="C:cytosol"/>
    <property type="evidence" value="ECO:0007669"/>
    <property type="project" value="TreeGrafter"/>
</dbReference>
<dbReference type="GO" id="GO:0008784">
    <property type="term" value="F:alanine racemase activity"/>
    <property type="evidence" value="ECO:0007669"/>
    <property type="project" value="UniProtKB-UniRule"/>
</dbReference>
<dbReference type="UniPathway" id="UPA00042">
    <property type="reaction ID" value="UER00497"/>
</dbReference>
<dbReference type="InterPro" id="IPR020622">
    <property type="entry name" value="Ala_racemase_pyridoxalP-BS"/>
</dbReference>
<dbReference type="InterPro" id="IPR011079">
    <property type="entry name" value="Ala_racemase_C"/>
</dbReference>
<dbReference type="EMBL" id="MVBK01000039">
    <property type="protein sequence ID" value="OOG25376.1"/>
    <property type="molecule type" value="Genomic_DNA"/>
</dbReference>
<gene>
    <name evidence="9" type="ORF">B1C78_06900</name>
</gene>
<dbReference type="PANTHER" id="PTHR30511">
    <property type="entry name" value="ALANINE RACEMASE"/>
    <property type="match status" value="1"/>
</dbReference>
<dbReference type="GO" id="GO:0030170">
    <property type="term" value="F:pyridoxal phosphate binding"/>
    <property type="evidence" value="ECO:0007669"/>
    <property type="project" value="UniProtKB-UniRule"/>
</dbReference>
<accession>A0A1V3NKW7</accession>
<evidence type="ECO:0000313" key="10">
    <source>
        <dbReference type="Proteomes" id="UP000189462"/>
    </source>
</evidence>
<evidence type="ECO:0000256" key="5">
    <source>
        <dbReference type="HAMAP-Rule" id="MF_01201"/>
    </source>
</evidence>
<evidence type="ECO:0000313" key="9">
    <source>
        <dbReference type="EMBL" id="OOG25376.1"/>
    </source>
</evidence>
<feature type="binding site" evidence="5 7">
    <location>
        <position position="131"/>
    </location>
    <ligand>
        <name>substrate</name>
    </ligand>
</feature>
<keyword evidence="10" id="KW-1185">Reference proteome</keyword>
<dbReference type="Gene3D" id="3.20.20.10">
    <property type="entry name" value="Alanine racemase"/>
    <property type="match status" value="1"/>
</dbReference>
<dbReference type="PRINTS" id="PR00992">
    <property type="entry name" value="ALARACEMASE"/>
</dbReference>
<name>A0A1V3NKW7_9GAMM</name>
<feature type="binding site" evidence="5 7">
    <location>
        <position position="304"/>
    </location>
    <ligand>
        <name>substrate</name>
    </ligand>
</feature>
<dbReference type="SUPFAM" id="SSF51419">
    <property type="entry name" value="PLP-binding barrel"/>
    <property type="match status" value="1"/>
</dbReference>
<evidence type="ECO:0000256" key="4">
    <source>
        <dbReference type="ARBA" id="ARBA00023235"/>
    </source>
</evidence>
<dbReference type="SUPFAM" id="SSF50621">
    <property type="entry name" value="Alanine racemase C-terminal domain-like"/>
    <property type="match status" value="1"/>
</dbReference>
<feature type="active site" description="Proton acceptor; specific for L-alanine" evidence="5">
    <location>
        <position position="256"/>
    </location>
</feature>
<comment type="cofactor">
    <cofactor evidence="2 5 6">
        <name>pyridoxal 5'-phosphate</name>
        <dbReference type="ChEBI" id="CHEBI:597326"/>
    </cofactor>
</comment>
<protein>
    <recommendedName>
        <fullName evidence="5">Alanine racemase</fullName>
        <ecNumber evidence="5">5.1.1.1</ecNumber>
    </recommendedName>
</protein>
<evidence type="ECO:0000259" key="8">
    <source>
        <dbReference type="SMART" id="SM01005"/>
    </source>
</evidence>
<dbReference type="AlphaFoldDB" id="A0A1V3NKW7"/>
<comment type="caution">
    <text evidence="9">The sequence shown here is derived from an EMBL/GenBank/DDBJ whole genome shotgun (WGS) entry which is preliminary data.</text>
</comment>
<dbReference type="EC" id="5.1.1.1" evidence="5"/>
<dbReference type="PANTHER" id="PTHR30511:SF0">
    <property type="entry name" value="ALANINE RACEMASE, CATABOLIC-RELATED"/>
    <property type="match status" value="1"/>
</dbReference>
<feature type="active site" description="Proton acceptor; specific for D-alanine" evidence="5">
    <location>
        <position position="35"/>
    </location>
</feature>
<dbReference type="GO" id="GO:0030632">
    <property type="term" value="P:D-alanine biosynthetic process"/>
    <property type="evidence" value="ECO:0007669"/>
    <property type="project" value="UniProtKB-UniRule"/>
</dbReference>
<dbReference type="PROSITE" id="PS00395">
    <property type="entry name" value="ALANINE_RACEMASE"/>
    <property type="match status" value="1"/>
</dbReference>
<comment type="pathway">
    <text evidence="5">Amino-acid biosynthesis; D-alanine biosynthesis; D-alanine from L-alanine: step 1/1.</text>
</comment>
<evidence type="ECO:0000256" key="6">
    <source>
        <dbReference type="PIRSR" id="PIRSR600821-50"/>
    </source>
</evidence>
<dbReference type="Gene3D" id="2.40.37.10">
    <property type="entry name" value="Lyase, Ornithine Decarboxylase, Chain A, domain 1"/>
    <property type="match status" value="1"/>
</dbReference>
<feature type="modified residue" description="N6-(pyridoxal phosphate)lysine" evidence="5 6">
    <location>
        <position position="35"/>
    </location>
</feature>
<dbReference type="FunFam" id="3.20.20.10:FF:000002">
    <property type="entry name" value="Alanine racemase"/>
    <property type="match status" value="1"/>
</dbReference>
<evidence type="ECO:0000256" key="2">
    <source>
        <dbReference type="ARBA" id="ARBA00001933"/>
    </source>
</evidence>
<comment type="similarity">
    <text evidence="5">Belongs to the alanine racemase family.</text>
</comment>
<comment type="catalytic activity">
    <reaction evidence="1 5">
        <text>L-alanine = D-alanine</text>
        <dbReference type="Rhea" id="RHEA:20249"/>
        <dbReference type="ChEBI" id="CHEBI:57416"/>
        <dbReference type="ChEBI" id="CHEBI:57972"/>
        <dbReference type="EC" id="5.1.1.1"/>
    </reaction>
</comment>
<dbReference type="STRING" id="108003.B1C78_06900"/>
<reference evidence="9 10" key="1">
    <citation type="submission" date="2017-02" db="EMBL/GenBank/DDBJ databases">
        <title>Genomic diversity within the haloalkaliphilic genus Thioalkalivibrio.</title>
        <authorList>
            <person name="Ahn A.-C."/>
            <person name="Meier-Kolthoff J."/>
            <person name="Overmars L."/>
            <person name="Richter M."/>
            <person name="Woyke T."/>
            <person name="Sorokin D.Y."/>
            <person name="Muyzer G."/>
        </authorList>
    </citation>
    <scope>NUCLEOTIDE SEQUENCE [LARGE SCALE GENOMIC DNA]</scope>
    <source>
        <strain evidence="9 10">ALJD</strain>
    </source>
</reference>
<dbReference type="NCBIfam" id="TIGR00492">
    <property type="entry name" value="alr"/>
    <property type="match status" value="1"/>
</dbReference>
<dbReference type="SMART" id="SM01005">
    <property type="entry name" value="Ala_racemase_C"/>
    <property type="match status" value="1"/>
</dbReference>
<dbReference type="Pfam" id="PF00842">
    <property type="entry name" value="Ala_racemase_C"/>
    <property type="match status" value="1"/>
</dbReference>
<dbReference type="InterPro" id="IPR001608">
    <property type="entry name" value="Ala_racemase_N"/>
</dbReference>
<feature type="domain" description="Alanine racemase C-terminal" evidence="8">
    <location>
        <begin position="235"/>
        <end position="359"/>
    </location>
</feature>
<dbReference type="Proteomes" id="UP000189462">
    <property type="component" value="Unassembled WGS sequence"/>
</dbReference>
<sequence>MRRAARARIDLNALRHNLSVARAAAPGSRVMAVIKADAYGHGMREAARALAGLSDAFAVSCVQEAAVLREAGITQPLVVLQGFKDDAELVEVVRLDAQTVLHEPGQLACLESSHLETPPAVWLKLDTGMHRLGFAPVEAAALVQRLRTGDLVAGHPGLMTHLACADEPARPESETQLRAFDEAVAGLPGEQSIANSAAVLRMPAAHRDWVRPGIMLYGASPLIGVSAESMGLRPVMTVGAPVVAVKPLRPGDAVGYGGTYVCERPRTLAIVAIGYGDGYPRHAPSGTPVLVRGHRCPLMGRVSMDMLGVDVTDVPDVRVGDMATLWGEGLPVDEIAEVAGTISYELLCSVGGRLQAEYVES</sequence>
<dbReference type="CDD" id="cd06827">
    <property type="entry name" value="PLPDE_III_AR_proteobact"/>
    <property type="match status" value="1"/>
</dbReference>